<evidence type="ECO:0000256" key="4">
    <source>
        <dbReference type="ARBA" id="ARBA00022989"/>
    </source>
</evidence>
<feature type="transmembrane region" description="Helical" evidence="6">
    <location>
        <begin position="276"/>
        <end position="297"/>
    </location>
</feature>
<sequence length="303" mass="33492">MEYSYWSIVLVVFKFVSYLSVAALAGGLTIQTLLALKSSNYTIEQVNYLKVIRSWQIIWAGVGLVFTLLHLPVEAAALSDTGWQGLIDGLMINIVWQSAIGTQTWLRTTGYILALIVILFNRQSFSKLSISWGLISVVAVLMITFSFVLTGHSVNSGWLIQFILGMHVTAMALWIGSLWPLYKSSHFLNPSDVKDLMFEFGRVAVGIVLVLLVCGVILLFQFIDSFEHIFTTGYGQLILFKLTLVTGMLLLAAWHKLIIVPKLLEKQNDLKLKRSIGVEGLVAIIVMTVTAVVTTLVGPAQGL</sequence>
<feature type="transmembrane region" description="Helical" evidence="6">
    <location>
        <begin position="132"/>
        <end position="152"/>
    </location>
</feature>
<keyword evidence="5 6" id="KW-0472">Membrane</keyword>
<dbReference type="EMBL" id="JBHRTS010000002">
    <property type="protein sequence ID" value="MFC3193247.1"/>
    <property type="molecule type" value="Genomic_DNA"/>
</dbReference>
<evidence type="ECO:0000313" key="8">
    <source>
        <dbReference type="EMBL" id="MFC3193247.1"/>
    </source>
</evidence>
<name>A0ABV7J7X9_9GAMM</name>
<evidence type="ECO:0000259" key="7">
    <source>
        <dbReference type="Pfam" id="PF05425"/>
    </source>
</evidence>
<keyword evidence="6" id="KW-0186">Copper</keyword>
<organism evidence="8 9">
    <name type="scientific">Marinicella sediminis</name>
    <dbReference type="NCBI Taxonomy" id="1792834"/>
    <lineage>
        <taxon>Bacteria</taxon>
        <taxon>Pseudomonadati</taxon>
        <taxon>Pseudomonadota</taxon>
        <taxon>Gammaproteobacteria</taxon>
        <taxon>Lysobacterales</taxon>
        <taxon>Marinicellaceae</taxon>
        <taxon>Marinicella</taxon>
    </lineage>
</organism>
<keyword evidence="6" id="KW-0997">Cell inner membrane</keyword>
<proteinExistence type="inferred from homology"/>
<dbReference type="RefSeq" id="WP_077409927.1">
    <property type="nucleotide sequence ID" value="NZ_JBHRTS010000002.1"/>
</dbReference>
<keyword evidence="4 6" id="KW-1133">Transmembrane helix</keyword>
<dbReference type="InterPro" id="IPR008457">
    <property type="entry name" value="Cu-R_CopD_dom"/>
</dbReference>
<feature type="domain" description="Copper resistance protein D" evidence="7">
    <location>
        <begin position="199"/>
        <end position="292"/>
    </location>
</feature>
<evidence type="ECO:0000256" key="6">
    <source>
        <dbReference type="RuleBase" id="RU369037"/>
    </source>
</evidence>
<gene>
    <name evidence="8" type="ORF">ACFODZ_03220</name>
</gene>
<dbReference type="Pfam" id="PF05425">
    <property type="entry name" value="CopD"/>
    <property type="match status" value="1"/>
</dbReference>
<evidence type="ECO:0000256" key="5">
    <source>
        <dbReference type="ARBA" id="ARBA00023136"/>
    </source>
</evidence>
<dbReference type="InterPro" id="IPR032694">
    <property type="entry name" value="CopC/D"/>
</dbReference>
<comment type="caution">
    <text evidence="8">The sequence shown here is derived from an EMBL/GenBank/DDBJ whole genome shotgun (WGS) entry which is preliminary data.</text>
</comment>
<keyword evidence="9" id="KW-1185">Reference proteome</keyword>
<evidence type="ECO:0000313" key="9">
    <source>
        <dbReference type="Proteomes" id="UP001595533"/>
    </source>
</evidence>
<dbReference type="Proteomes" id="UP001595533">
    <property type="component" value="Unassembled WGS sequence"/>
</dbReference>
<dbReference type="PANTHER" id="PTHR34820">
    <property type="entry name" value="INNER MEMBRANE PROTEIN YEBZ"/>
    <property type="match status" value="1"/>
</dbReference>
<reference evidence="9" key="1">
    <citation type="journal article" date="2019" name="Int. J. Syst. Evol. Microbiol.">
        <title>The Global Catalogue of Microorganisms (GCM) 10K type strain sequencing project: providing services to taxonomists for standard genome sequencing and annotation.</title>
        <authorList>
            <consortium name="The Broad Institute Genomics Platform"/>
            <consortium name="The Broad Institute Genome Sequencing Center for Infectious Disease"/>
            <person name="Wu L."/>
            <person name="Ma J."/>
        </authorList>
    </citation>
    <scope>NUCLEOTIDE SEQUENCE [LARGE SCALE GENOMIC DNA]</scope>
    <source>
        <strain evidence="9">KCTC 42953</strain>
    </source>
</reference>
<evidence type="ECO:0000256" key="2">
    <source>
        <dbReference type="ARBA" id="ARBA00022475"/>
    </source>
</evidence>
<accession>A0ABV7J7X9</accession>
<comment type="subcellular location">
    <subcellularLocation>
        <location evidence="6">Cell inner membrane</location>
        <topology evidence="6">Multi-pass membrane protein</topology>
    </subcellularLocation>
    <subcellularLocation>
        <location evidence="1">Cell membrane</location>
        <topology evidence="1">Multi-pass membrane protein</topology>
    </subcellularLocation>
</comment>
<feature type="transmembrane region" description="Helical" evidence="6">
    <location>
        <begin position="57"/>
        <end position="78"/>
    </location>
</feature>
<protein>
    <recommendedName>
        <fullName evidence="6">Copper resistance protein D</fullName>
    </recommendedName>
</protein>
<evidence type="ECO:0000256" key="1">
    <source>
        <dbReference type="ARBA" id="ARBA00004651"/>
    </source>
</evidence>
<feature type="transmembrane region" description="Helical" evidence="6">
    <location>
        <begin position="98"/>
        <end position="120"/>
    </location>
</feature>
<comment type="similarity">
    <text evidence="6">Belongs to the CopD family.</text>
</comment>
<feature type="transmembrane region" description="Helical" evidence="6">
    <location>
        <begin position="203"/>
        <end position="223"/>
    </location>
</feature>
<keyword evidence="2 6" id="KW-1003">Cell membrane</keyword>
<feature type="transmembrane region" description="Helical" evidence="6">
    <location>
        <begin position="6"/>
        <end position="36"/>
    </location>
</feature>
<comment type="function">
    <text evidence="6">Involved in copper resistance.</text>
</comment>
<dbReference type="PANTHER" id="PTHR34820:SF4">
    <property type="entry name" value="INNER MEMBRANE PROTEIN YEBZ"/>
    <property type="match status" value="1"/>
</dbReference>
<keyword evidence="3 6" id="KW-0812">Transmembrane</keyword>
<feature type="transmembrane region" description="Helical" evidence="6">
    <location>
        <begin position="235"/>
        <end position="255"/>
    </location>
</feature>
<evidence type="ECO:0000256" key="3">
    <source>
        <dbReference type="ARBA" id="ARBA00022692"/>
    </source>
</evidence>
<feature type="transmembrane region" description="Helical" evidence="6">
    <location>
        <begin position="158"/>
        <end position="182"/>
    </location>
</feature>